<name>A0A0B7KHF1_BIOOC</name>
<evidence type="ECO:0000259" key="1">
    <source>
        <dbReference type="Pfam" id="PF06985"/>
    </source>
</evidence>
<dbReference type="Pfam" id="PF26639">
    <property type="entry name" value="Het-6_barrel"/>
    <property type="match status" value="1"/>
</dbReference>
<proteinExistence type="predicted"/>
<dbReference type="Pfam" id="PF06985">
    <property type="entry name" value="HET"/>
    <property type="match status" value="1"/>
</dbReference>
<reference evidence="2" key="1">
    <citation type="submission" date="2015-01" db="EMBL/GenBank/DDBJ databases">
        <authorList>
            <person name="Durling Mikael"/>
        </authorList>
    </citation>
    <scope>NUCLEOTIDE SEQUENCE</scope>
</reference>
<dbReference type="AlphaFoldDB" id="A0A0B7KHF1"/>
<sequence length="771" mass="88369">MQDEMGPFLYSPVDTTDGEIRLLTLHPASDKEALIVCDLERVKLRDNPQFEAISYTWGDEHPSVQIVLNDAAFKVRENAAAALRRLRRRKGSRRVWIDAICINQGEVPERDRQITVMQHIFGQASQVIIWLGEPTEQGILGIRYLQGKLINASLRQLWLEVHGDNVRPSYTTNMATALDRLTYTDDQLVGEIRELLDRPWWRRTWVVQEAVLAQKLVVMCGEELVSWDMIKKLIEGRRISRPNFEAMGIVLDETTFPDGLFRFISEYRQKWHDSASGINLLEILYRCRALECSEPQDKIFGFLGIAPSTQAMGVVPDSTASVSDVYREFAFKFIRGSQSLDTLNYAREWQGAPERYSKEHVYSLLEQSKYHDVKAHIDDGPGKKPRQSWVRLPDGWERIPGKVPKFHNYKTNETFEKSPLAGSLSRAAMIMERRELPTNWQKKWDNLGRATVSHEPEGERPAVKPEEKITKLLADLAQLPSWVPNWYTPTAWDPEPLLDFTFSHPLYWASGDEMPHVSVGQSACELSLSGFVFDEIESIAPAWHPQSEIPALSRKGNEALIAWEEHALQPVQDCPYKDSTREDALWRTMIADWAGAHAAPESDKHYIEVWYDRNGWAREVPDITNMGFWEGAMEEVTLTLHEQDMLNEFESLRLRDDTEYPSNKFSSFLRSGEENLIVKHYGAYVKRIQRACAHRALFVTRKGYIGLAPWNAKEGDVVAVLDGGKTPYILRPISVDQFKLVGESFMYGIMAGEALQHRKVLEKPESRIQIV</sequence>
<dbReference type="EMBL" id="CDPU01000069">
    <property type="protein sequence ID" value="CEO56574.1"/>
    <property type="molecule type" value="Genomic_DNA"/>
</dbReference>
<feature type="domain" description="Heterokaryon incompatibility" evidence="1">
    <location>
        <begin position="50"/>
        <end position="209"/>
    </location>
</feature>
<dbReference type="PANTHER" id="PTHR24148:SF73">
    <property type="entry name" value="HET DOMAIN PROTEIN (AFU_ORTHOLOGUE AFUA_8G01020)"/>
    <property type="match status" value="1"/>
</dbReference>
<gene>
    <name evidence="2" type="ORF">BN869_000012632_1</name>
</gene>
<dbReference type="InterPro" id="IPR010730">
    <property type="entry name" value="HET"/>
</dbReference>
<dbReference type="InterPro" id="IPR052895">
    <property type="entry name" value="HetReg/Transcr_Mod"/>
</dbReference>
<protein>
    <recommendedName>
        <fullName evidence="1">Heterokaryon incompatibility domain-containing protein</fullName>
    </recommendedName>
</protein>
<dbReference type="PANTHER" id="PTHR24148">
    <property type="entry name" value="ANKYRIN REPEAT DOMAIN-CONTAINING PROTEIN 39 HOMOLOG-RELATED"/>
    <property type="match status" value="1"/>
</dbReference>
<evidence type="ECO:0000313" key="2">
    <source>
        <dbReference type="EMBL" id="CEO56574.1"/>
    </source>
</evidence>
<organism evidence="2">
    <name type="scientific">Bionectria ochroleuca</name>
    <name type="common">Gliocladium roseum</name>
    <dbReference type="NCBI Taxonomy" id="29856"/>
    <lineage>
        <taxon>Eukaryota</taxon>
        <taxon>Fungi</taxon>
        <taxon>Dikarya</taxon>
        <taxon>Ascomycota</taxon>
        <taxon>Pezizomycotina</taxon>
        <taxon>Sordariomycetes</taxon>
        <taxon>Hypocreomycetidae</taxon>
        <taxon>Hypocreales</taxon>
        <taxon>Bionectriaceae</taxon>
        <taxon>Clonostachys</taxon>
    </lineage>
</organism>
<accession>A0A0B7KHF1</accession>